<dbReference type="EMBL" id="JACHGB010000005">
    <property type="protein sequence ID" value="MBB5272813.1"/>
    <property type="molecule type" value="Genomic_DNA"/>
</dbReference>
<accession>A0A7W8HKE6</accession>
<evidence type="ECO:0000313" key="2">
    <source>
        <dbReference type="Proteomes" id="UP000532440"/>
    </source>
</evidence>
<dbReference type="Proteomes" id="UP000532440">
    <property type="component" value="Unassembled WGS sequence"/>
</dbReference>
<gene>
    <name evidence="1" type="ORF">HNQ70_002836</name>
</gene>
<dbReference type="InterPro" id="IPR038763">
    <property type="entry name" value="DHH_sf"/>
</dbReference>
<organism evidence="1 2">
    <name type="scientific">Quisquiliibacterium transsilvanicum</name>
    <dbReference type="NCBI Taxonomy" id="1549638"/>
    <lineage>
        <taxon>Bacteria</taxon>
        <taxon>Pseudomonadati</taxon>
        <taxon>Pseudomonadota</taxon>
        <taxon>Betaproteobacteria</taxon>
        <taxon>Burkholderiales</taxon>
        <taxon>Burkholderiaceae</taxon>
        <taxon>Quisquiliibacterium</taxon>
    </lineage>
</organism>
<proteinExistence type="predicted"/>
<dbReference type="AlphaFoldDB" id="A0A7W8HKE6"/>
<protein>
    <recommendedName>
        <fullName evidence="3">Acetyltransferase</fullName>
    </recommendedName>
</protein>
<keyword evidence="2" id="KW-1185">Reference proteome</keyword>
<sequence length="317" mass="34180">MTRFDVFNGDADGLCALQQLRLDDPQEAVLVTGAKRDNALLERVPAQAGDLVTALDIAMPGNRAALVALLGRGVRVRYVDHHEPGEVPDSPLLELTIDTSPDVCTSALADRLVEGRQRPWAIVGCFGDNMNGTAQGLAAALGLDDARRARWQELGECLNYNAYGLSEEDLVYRPAQLYGALSPYADPDRFIEQEPHFERLRQARSADLERALECPAELLGRNAVLHLLPDAAWARRVSGSFANHALNADPERAHAIATPRPGTGLLQVSLRLPRSSAASAHELVRPFGGGGRRGAAGIDALDPSELPRLAERLAALD</sequence>
<evidence type="ECO:0008006" key="3">
    <source>
        <dbReference type="Google" id="ProtNLM"/>
    </source>
</evidence>
<reference evidence="1 2" key="1">
    <citation type="submission" date="2020-08" db="EMBL/GenBank/DDBJ databases">
        <title>Genomic Encyclopedia of Type Strains, Phase IV (KMG-IV): sequencing the most valuable type-strain genomes for metagenomic binning, comparative biology and taxonomic classification.</title>
        <authorList>
            <person name="Goeker M."/>
        </authorList>
    </citation>
    <scope>NUCLEOTIDE SEQUENCE [LARGE SCALE GENOMIC DNA]</scope>
    <source>
        <strain evidence="1 2">DSM 29781</strain>
    </source>
</reference>
<name>A0A7W8HKE6_9BURK</name>
<comment type="caution">
    <text evidence="1">The sequence shown here is derived from an EMBL/GenBank/DDBJ whole genome shotgun (WGS) entry which is preliminary data.</text>
</comment>
<dbReference type="SUPFAM" id="SSF64182">
    <property type="entry name" value="DHH phosphoesterases"/>
    <property type="match status" value="1"/>
</dbReference>
<evidence type="ECO:0000313" key="1">
    <source>
        <dbReference type="EMBL" id="MBB5272813.1"/>
    </source>
</evidence>
<dbReference type="RefSeq" id="WP_183968702.1">
    <property type="nucleotide sequence ID" value="NZ_BAABEW010000012.1"/>
</dbReference>